<dbReference type="EMBL" id="VSRR010010860">
    <property type="protein sequence ID" value="MPC52409.1"/>
    <property type="molecule type" value="Genomic_DNA"/>
</dbReference>
<proteinExistence type="predicted"/>
<dbReference type="AlphaFoldDB" id="A0A5B7G4C2"/>
<keyword evidence="3" id="KW-1185">Reference proteome</keyword>
<evidence type="ECO:0000313" key="3">
    <source>
        <dbReference type="Proteomes" id="UP000324222"/>
    </source>
</evidence>
<feature type="compositionally biased region" description="Pro residues" evidence="1">
    <location>
        <begin position="76"/>
        <end position="86"/>
    </location>
</feature>
<accession>A0A5B7G4C2</accession>
<reference evidence="2 3" key="1">
    <citation type="submission" date="2019-05" db="EMBL/GenBank/DDBJ databases">
        <title>Another draft genome of Portunus trituberculatus and its Hox gene families provides insights of decapod evolution.</title>
        <authorList>
            <person name="Jeong J.-H."/>
            <person name="Song I."/>
            <person name="Kim S."/>
            <person name="Choi T."/>
            <person name="Kim D."/>
            <person name="Ryu S."/>
            <person name="Kim W."/>
        </authorList>
    </citation>
    <scope>NUCLEOTIDE SEQUENCE [LARGE SCALE GENOMIC DNA]</scope>
    <source>
        <tissue evidence="2">Muscle</tissue>
    </source>
</reference>
<name>A0A5B7G4C2_PORTR</name>
<sequence length="99" mass="10595">MKHHLRINKGCKHRPELVAPLHKDASLVGIPATEFGIVTGLTRASSTSSNERYVVDSTLSRGGGHLITVLSSSPQSAPPQPQPRPCPASLSTRRCAFNI</sequence>
<feature type="region of interest" description="Disordered" evidence="1">
    <location>
        <begin position="71"/>
        <end position="91"/>
    </location>
</feature>
<gene>
    <name evidence="2" type="ORF">E2C01_046278</name>
</gene>
<evidence type="ECO:0000313" key="2">
    <source>
        <dbReference type="EMBL" id="MPC52409.1"/>
    </source>
</evidence>
<organism evidence="2 3">
    <name type="scientific">Portunus trituberculatus</name>
    <name type="common">Swimming crab</name>
    <name type="synonym">Neptunus trituberculatus</name>
    <dbReference type="NCBI Taxonomy" id="210409"/>
    <lineage>
        <taxon>Eukaryota</taxon>
        <taxon>Metazoa</taxon>
        <taxon>Ecdysozoa</taxon>
        <taxon>Arthropoda</taxon>
        <taxon>Crustacea</taxon>
        <taxon>Multicrustacea</taxon>
        <taxon>Malacostraca</taxon>
        <taxon>Eumalacostraca</taxon>
        <taxon>Eucarida</taxon>
        <taxon>Decapoda</taxon>
        <taxon>Pleocyemata</taxon>
        <taxon>Brachyura</taxon>
        <taxon>Eubrachyura</taxon>
        <taxon>Portunoidea</taxon>
        <taxon>Portunidae</taxon>
        <taxon>Portuninae</taxon>
        <taxon>Portunus</taxon>
    </lineage>
</organism>
<dbReference type="Proteomes" id="UP000324222">
    <property type="component" value="Unassembled WGS sequence"/>
</dbReference>
<evidence type="ECO:0000256" key="1">
    <source>
        <dbReference type="SAM" id="MobiDB-lite"/>
    </source>
</evidence>
<protein>
    <submittedName>
        <fullName evidence="2">Uncharacterized protein</fullName>
    </submittedName>
</protein>
<comment type="caution">
    <text evidence="2">The sequence shown here is derived from an EMBL/GenBank/DDBJ whole genome shotgun (WGS) entry which is preliminary data.</text>
</comment>